<evidence type="ECO:0000313" key="2">
    <source>
        <dbReference type="EMBL" id="KAK9295526.1"/>
    </source>
</evidence>
<sequence>MVSRGEADQKKQKARSLRQTPCVPYKRGTSELLVLRILEVFESQPTTALSLLEEADATVGDGMMFTDGGARKMSRVGRRGRWRTVALTGL</sequence>
<proteinExistence type="predicted"/>
<dbReference type="Proteomes" id="UP001432146">
    <property type="component" value="Unassembled WGS sequence"/>
</dbReference>
<name>A0AAW0ZFD7_9HYME</name>
<dbReference type="AlphaFoldDB" id="A0AAW0ZFD7"/>
<evidence type="ECO:0000256" key="1">
    <source>
        <dbReference type="SAM" id="MobiDB-lite"/>
    </source>
</evidence>
<accession>A0AAW0ZFD7</accession>
<organism evidence="2 3">
    <name type="scientific">Tetragonisca angustula</name>
    <dbReference type="NCBI Taxonomy" id="166442"/>
    <lineage>
        <taxon>Eukaryota</taxon>
        <taxon>Metazoa</taxon>
        <taxon>Ecdysozoa</taxon>
        <taxon>Arthropoda</taxon>
        <taxon>Hexapoda</taxon>
        <taxon>Insecta</taxon>
        <taxon>Pterygota</taxon>
        <taxon>Neoptera</taxon>
        <taxon>Endopterygota</taxon>
        <taxon>Hymenoptera</taxon>
        <taxon>Apocrita</taxon>
        <taxon>Aculeata</taxon>
        <taxon>Apoidea</taxon>
        <taxon>Anthophila</taxon>
        <taxon>Apidae</taxon>
        <taxon>Tetragonisca</taxon>
    </lineage>
</organism>
<gene>
    <name evidence="2" type="ORF">QLX08_010170</name>
</gene>
<dbReference type="EMBL" id="JAWNGG020000255">
    <property type="protein sequence ID" value="KAK9295526.1"/>
    <property type="molecule type" value="Genomic_DNA"/>
</dbReference>
<protein>
    <submittedName>
        <fullName evidence="2">Uncharacterized protein</fullName>
    </submittedName>
</protein>
<reference evidence="2 3" key="1">
    <citation type="submission" date="2024-05" db="EMBL/GenBank/DDBJ databases">
        <title>The nuclear and mitochondrial genome assemblies of Tetragonisca angustula (Apidae: Meliponini), a tiny yet remarkable pollinator in the Neotropics.</title>
        <authorList>
            <person name="Ferrari R."/>
            <person name="Ricardo P.C."/>
            <person name="Dias F.C."/>
            <person name="Araujo N.S."/>
            <person name="Soares D.O."/>
            <person name="Zhou Q.-S."/>
            <person name="Zhu C.-D."/>
            <person name="Coutinho L."/>
            <person name="Airas M.C."/>
            <person name="Batista T.M."/>
        </authorList>
    </citation>
    <scope>NUCLEOTIDE SEQUENCE [LARGE SCALE GENOMIC DNA]</scope>
    <source>
        <strain evidence="2">ASF017062</strain>
        <tissue evidence="2">Abdomen</tissue>
    </source>
</reference>
<keyword evidence="3" id="KW-1185">Reference proteome</keyword>
<feature type="compositionally biased region" description="Basic and acidic residues" evidence="1">
    <location>
        <begin position="1"/>
        <end position="11"/>
    </location>
</feature>
<feature type="region of interest" description="Disordered" evidence="1">
    <location>
        <begin position="1"/>
        <end position="21"/>
    </location>
</feature>
<comment type="caution">
    <text evidence="2">The sequence shown here is derived from an EMBL/GenBank/DDBJ whole genome shotgun (WGS) entry which is preliminary data.</text>
</comment>
<evidence type="ECO:0000313" key="3">
    <source>
        <dbReference type="Proteomes" id="UP001432146"/>
    </source>
</evidence>